<dbReference type="PROSITE" id="PS50014">
    <property type="entry name" value="BROMODOMAIN_2"/>
    <property type="match status" value="1"/>
</dbReference>
<evidence type="ECO:0000313" key="17">
    <source>
        <dbReference type="Proteomes" id="UP001174691"/>
    </source>
</evidence>
<dbReference type="Pfam" id="PF00583">
    <property type="entry name" value="Acetyltransf_1"/>
    <property type="match status" value="1"/>
</dbReference>
<comment type="caution">
    <text evidence="16">The sequence shown here is derived from an EMBL/GenBank/DDBJ whole genome shotgun (WGS) entry which is preliminary data.</text>
</comment>
<keyword evidence="4" id="KW-0808">Transferase</keyword>
<dbReference type="Gene3D" id="3.40.630.30">
    <property type="match status" value="1"/>
</dbReference>
<protein>
    <recommendedName>
        <fullName evidence="3">histone acetyltransferase</fullName>
        <ecNumber evidence="3">2.3.1.48</ecNumber>
    </recommendedName>
</protein>
<feature type="domain" description="Bromo" evidence="14">
    <location>
        <begin position="354"/>
        <end position="424"/>
    </location>
</feature>
<evidence type="ECO:0000256" key="13">
    <source>
        <dbReference type="SAM" id="MobiDB-lite"/>
    </source>
</evidence>
<dbReference type="GO" id="GO:0010484">
    <property type="term" value="F:histone H3 acetyltransferase activity"/>
    <property type="evidence" value="ECO:0007669"/>
    <property type="project" value="TreeGrafter"/>
</dbReference>
<dbReference type="Pfam" id="PF00439">
    <property type="entry name" value="Bromodomain"/>
    <property type="match status" value="1"/>
</dbReference>
<evidence type="ECO:0000256" key="11">
    <source>
        <dbReference type="ARBA" id="ARBA00023315"/>
    </source>
</evidence>
<feature type="region of interest" description="Disordered" evidence="13">
    <location>
        <begin position="1"/>
        <end position="24"/>
    </location>
</feature>
<evidence type="ECO:0000256" key="3">
    <source>
        <dbReference type="ARBA" id="ARBA00013184"/>
    </source>
</evidence>
<dbReference type="GO" id="GO:0005634">
    <property type="term" value="C:nucleus"/>
    <property type="evidence" value="ECO:0007669"/>
    <property type="project" value="UniProtKB-SubCell"/>
</dbReference>
<proteinExistence type="inferred from homology"/>
<dbReference type="PANTHER" id="PTHR45750">
    <property type="entry name" value="GH11602P"/>
    <property type="match status" value="1"/>
</dbReference>
<dbReference type="InterPro" id="IPR001487">
    <property type="entry name" value="Bromodomain"/>
</dbReference>
<feature type="region of interest" description="Disordered" evidence="13">
    <location>
        <begin position="38"/>
        <end position="84"/>
    </location>
</feature>
<comment type="subcellular location">
    <subcellularLocation>
        <location evidence="1">Nucleus</location>
    </subcellularLocation>
</comment>
<accession>A0AA38W002</accession>
<dbReference type="EMBL" id="JANBVN010000022">
    <property type="protein sequence ID" value="KAJ9161434.1"/>
    <property type="molecule type" value="Genomic_DNA"/>
</dbReference>
<evidence type="ECO:0000256" key="6">
    <source>
        <dbReference type="ARBA" id="ARBA00023015"/>
    </source>
</evidence>
<evidence type="ECO:0000256" key="12">
    <source>
        <dbReference type="PROSITE-ProRule" id="PRU00035"/>
    </source>
</evidence>
<dbReference type="PANTHER" id="PTHR45750:SF3">
    <property type="entry name" value="HISTONE ACETYLTRANSFERASE"/>
    <property type="match status" value="1"/>
</dbReference>
<evidence type="ECO:0000256" key="2">
    <source>
        <dbReference type="ARBA" id="ARBA00008607"/>
    </source>
</evidence>
<dbReference type="InterPro" id="IPR016181">
    <property type="entry name" value="Acyl_CoA_acyltransferase"/>
</dbReference>
<dbReference type="CDD" id="cd04301">
    <property type="entry name" value="NAT_SF"/>
    <property type="match status" value="1"/>
</dbReference>
<evidence type="ECO:0000256" key="5">
    <source>
        <dbReference type="ARBA" id="ARBA00022853"/>
    </source>
</evidence>
<sequence length="448" mass="51119">MHLRSSRYIPSGEDAPLSDQEMIDNQLLSESIAYLKPKKPSPSFASASDSAPATMKDDSAKRKASSEPSSPTAQKRPKLDELPEEVVQKPVKVPAIPFPEKPAVIEERNGEIEFRVVNNDGKKESYIILTGLKCIFQKQLPKMPKDYIARLVYDRTHLSIAIVKKPLEVVGGITYRPFKGRRFAEIVFCAISSDQQVKGYGAHLMSHLKDYVKATSDVMHFLTYADNYAIGYFKKQGFTKEITLPKSVWMGYIKDYEGGTIMQCSMLPRIRYLEMGRMLLKQKECVQAKIRAISKSHVVHQPPKQWKNGVVPIDPLSIDAIRASGWSADMDELARQPRHGPNYNQLLHLLNDLQNHASAWPFLTPVNRDEVADYYDVIKEPMDLSTMETKLEADQYATPEDFIKDARLIFDNCRKYNNESTPYAKCANKLEKFMWQQIKAIPEWSHLE</sequence>
<dbReference type="CDD" id="cd05509">
    <property type="entry name" value="Bromo_gcn5_like"/>
    <property type="match status" value="1"/>
</dbReference>
<keyword evidence="11" id="KW-0012">Acyltransferase</keyword>
<evidence type="ECO:0000256" key="4">
    <source>
        <dbReference type="ARBA" id="ARBA00022679"/>
    </source>
</evidence>
<keyword evidence="8" id="KW-0010">Activator</keyword>
<dbReference type="InterPro" id="IPR000182">
    <property type="entry name" value="GNAT_dom"/>
</dbReference>
<dbReference type="SMART" id="SM00297">
    <property type="entry name" value="BROMO"/>
    <property type="match status" value="1"/>
</dbReference>
<evidence type="ECO:0000256" key="8">
    <source>
        <dbReference type="ARBA" id="ARBA00023159"/>
    </source>
</evidence>
<feature type="compositionally biased region" description="Basic and acidic residues" evidence="13">
    <location>
        <begin position="55"/>
        <end position="65"/>
    </location>
</feature>
<evidence type="ECO:0000256" key="7">
    <source>
        <dbReference type="ARBA" id="ARBA00023117"/>
    </source>
</evidence>
<gene>
    <name evidence="16" type="ORF">NKR19_g2220</name>
</gene>
<reference evidence="16" key="1">
    <citation type="submission" date="2022-07" db="EMBL/GenBank/DDBJ databases">
        <title>Fungi with potential for degradation of polypropylene.</title>
        <authorList>
            <person name="Gostincar C."/>
        </authorList>
    </citation>
    <scope>NUCLEOTIDE SEQUENCE</scope>
    <source>
        <strain evidence="16">EXF-13287</strain>
    </source>
</reference>
<dbReference type="InterPro" id="IPR036427">
    <property type="entry name" value="Bromodomain-like_sf"/>
</dbReference>
<dbReference type="PROSITE" id="PS51186">
    <property type="entry name" value="GNAT"/>
    <property type="match status" value="1"/>
</dbReference>
<dbReference type="SUPFAM" id="SSF55729">
    <property type="entry name" value="Acyl-CoA N-acyltransferases (Nat)"/>
    <property type="match status" value="1"/>
</dbReference>
<keyword evidence="9" id="KW-0804">Transcription</keyword>
<keyword evidence="10" id="KW-0539">Nucleus</keyword>
<feature type="compositionally biased region" description="Low complexity" evidence="13">
    <location>
        <begin position="41"/>
        <end position="53"/>
    </location>
</feature>
<keyword evidence="6" id="KW-0805">Transcription regulation</keyword>
<name>A0AA38W002_9PEZI</name>
<evidence type="ECO:0000256" key="1">
    <source>
        <dbReference type="ARBA" id="ARBA00004123"/>
    </source>
</evidence>
<dbReference type="InterPro" id="IPR037800">
    <property type="entry name" value="GCN5"/>
</dbReference>
<organism evidence="16 17">
    <name type="scientific">Coniochaeta hoffmannii</name>
    <dbReference type="NCBI Taxonomy" id="91930"/>
    <lineage>
        <taxon>Eukaryota</taxon>
        <taxon>Fungi</taxon>
        <taxon>Dikarya</taxon>
        <taxon>Ascomycota</taxon>
        <taxon>Pezizomycotina</taxon>
        <taxon>Sordariomycetes</taxon>
        <taxon>Sordariomycetidae</taxon>
        <taxon>Coniochaetales</taxon>
        <taxon>Coniochaetaceae</taxon>
        <taxon>Coniochaeta</taxon>
    </lineage>
</organism>
<dbReference type="PRINTS" id="PR00503">
    <property type="entry name" value="BROMODOMAIN"/>
</dbReference>
<dbReference type="AlphaFoldDB" id="A0AA38W002"/>
<dbReference type="GO" id="GO:0045944">
    <property type="term" value="P:positive regulation of transcription by RNA polymerase II"/>
    <property type="evidence" value="ECO:0007669"/>
    <property type="project" value="TreeGrafter"/>
</dbReference>
<dbReference type="Gene3D" id="1.20.920.10">
    <property type="entry name" value="Bromodomain-like"/>
    <property type="match status" value="1"/>
</dbReference>
<keyword evidence="7 12" id="KW-0103">Bromodomain</keyword>
<dbReference type="SUPFAM" id="SSF47370">
    <property type="entry name" value="Bromodomain"/>
    <property type="match status" value="1"/>
</dbReference>
<evidence type="ECO:0000259" key="14">
    <source>
        <dbReference type="PROSITE" id="PS50014"/>
    </source>
</evidence>
<keyword evidence="5" id="KW-0156">Chromatin regulator</keyword>
<evidence type="ECO:0000313" key="16">
    <source>
        <dbReference type="EMBL" id="KAJ9161434.1"/>
    </source>
</evidence>
<dbReference type="InterPro" id="IPR018359">
    <property type="entry name" value="Bromodomain_CS"/>
</dbReference>
<dbReference type="PROSITE" id="PS00633">
    <property type="entry name" value="BROMODOMAIN_1"/>
    <property type="match status" value="1"/>
</dbReference>
<feature type="domain" description="N-acetyltransferase" evidence="15">
    <location>
        <begin position="112"/>
        <end position="267"/>
    </location>
</feature>
<dbReference type="EC" id="2.3.1.48" evidence="3"/>
<evidence type="ECO:0000256" key="9">
    <source>
        <dbReference type="ARBA" id="ARBA00023163"/>
    </source>
</evidence>
<evidence type="ECO:0000259" key="15">
    <source>
        <dbReference type="PROSITE" id="PS51186"/>
    </source>
</evidence>
<comment type="similarity">
    <text evidence="2">Belongs to the acetyltransferase family. GCN5 subfamily.</text>
</comment>
<keyword evidence="17" id="KW-1185">Reference proteome</keyword>
<evidence type="ECO:0000256" key="10">
    <source>
        <dbReference type="ARBA" id="ARBA00023242"/>
    </source>
</evidence>
<dbReference type="FunFam" id="3.40.630.30:FF:000004">
    <property type="entry name" value="Histone acetyltransferase KAT2A"/>
    <property type="match status" value="1"/>
</dbReference>
<dbReference type="GO" id="GO:0000123">
    <property type="term" value="C:histone acetyltransferase complex"/>
    <property type="evidence" value="ECO:0007669"/>
    <property type="project" value="TreeGrafter"/>
</dbReference>
<dbReference type="Proteomes" id="UP001174691">
    <property type="component" value="Unassembled WGS sequence"/>
</dbReference>